<accession>G7LGL6</accession>
<dbReference type="CDD" id="cd22160">
    <property type="entry name" value="F-box_AtFBL13-like"/>
    <property type="match status" value="1"/>
</dbReference>
<dbReference type="InterPro" id="IPR053781">
    <property type="entry name" value="F-box_AtFBL13-like"/>
</dbReference>
<dbReference type="InterPro" id="IPR053197">
    <property type="entry name" value="F-box_SCFL_complex_component"/>
</dbReference>
<dbReference type="HOGENOM" id="CLU_198557_0_0_1"/>
<evidence type="ECO:0000256" key="1">
    <source>
        <dbReference type="SAM" id="MobiDB-lite"/>
    </source>
</evidence>
<evidence type="ECO:0000259" key="2">
    <source>
        <dbReference type="PROSITE" id="PS50181"/>
    </source>
</evidence>
<name>G7LGL6_MEDTR</name>
<gene>
    <name evidence="3" type="ordered locus">MTR_8g014180</name>
</gene>
<dbReference type="EnsemblPlants" id="AET01496">
    <property type="protein sequence ID" value="AET01496"/>
    <property type="gene ID" value="MTR_8g014180"/>
</dbReference>
<keyword evidence="5" id="KW-1185">Reference proteome</keyword>
<dbReference type="AlphaFoldDB" id="G7LGL6"/>
<dbReference type="OMA" id="KHQSICS"/>
<dbReference type="Gene3D" id="1.20.1280.50">
    <property type="match status" value="1"/>
</dbReference>
<dbReference type="EMBL" id="CM001224">
    <property type="protein sequence ID" value="AET01496.1"/>
    <property type="molecule type" value="Genomic_DNA"/>
</dbReference>
<dbReference type="Proteomes" id="UP000002051">
    <property type="component" value="Chromosome 8"/>
</dbReference>
<dbReference type="PANTHER" id="PTHR34223:SF51">
    <property type="entry name" value="OS06G0556300 PROTEIN"/>
    <property type="match status" value="1"/>
</dbReference>
<dbReference type="Pfam" id="PF00646">
    <property type="entry name" value="F-box"/>
    <property type="match status" value="1"/>
</dbReference>
<organism evidence="3 5">
    <name type="scientific">Medicago truncatula</name>
    <name type="common">Barrel medic</name>
    <name type="synonym">Medicago tribuloides</name>
    <dbReference type="NCBI Taxonomy" id="3880"/>
    <lineage>
        <taxon>Eukaryota</taxon>
        <taxon>Viridiplantae</taxon>
        <taxon>Streptophyta</taxon>
        <taxon>Embryophyta</taxon>
        <taxon>Tracheophyta</taxon>
        <taxon>Spermatophyta</taxon>
        <taxon>Magnoliopsida</taxon>
        <taxon>eudicotyledons</taxon>
        <taxon>Gunneridae</taxon>
        <taxon>Pentapetalae</taxon>
        <taxon>rosids</taxon>
        <taxon>fabids</taxon>
        <taxon>Fabales</taxon>
        <taxon>Fabaceae</taxon>
        <taxon>Papilionoideae</taxon>
        <taxon>50 kb inversion clade</taxon>
        <taxon>NPAAA clade</taxon>
        <taxon>Hologalegina</taxon>
        <taxon>IRL clade</taxon>
        <taxon>Trifolieae</taxon>
        <taxon>Medicago</taxon>
    </lineage>
</organism>
<dbReference type="SUPFAM" id="SSF81383">
    <property type="entry name" value="F-box domain"/>
    <property type="match status" value="1"/>
</dbReference>
<feature type="region of interest" description="Disordered" evidence="1">
    <location>
        <begin position="1"/>
        <end position="21"/>
    </location>
</feature>
<dbReference type="InterPro" id="IPR036047">
    <property type="entry name" value="F-box-like_dom_sf"/>
</dbReference>
<dbReference type="InterPro" id="IPR001810">
    <property type="entry name" value="F-box_dom"/>
</dbReference>
<evidence type="ECO:0000313" key="5">
    <source>
        <dbReference type="Proteomes" id="UP000002051"/>
    </source>
</evidence>
<reference evidence="4" key="3">
    <citation type="submission" date="2015-04" db="UniProtKB">
        <authorList>
            <consortium name="EnsemblPlants"/>
        </authorList>
    </citation>
    <scope>IDENTIFICATION</scope>
    <source>
        <strain evidence="4">cv. Jemalong A17</strain>
    </source>
</reference>
<dbReference type="PaxDb" id="3880-AET01496"/>
<dbReference type="STRING" id="3880.G7LGL6"/>
<feature type="domain" description="F-box" evidence="2">
    <location>
        <begin position="16"/>
        <end position="60"/>
    </location>
</feature>
<reference evidence="3 5" key="2">
    <citation type="journal article" date="2014" name="BMC Genomics">
        <title>An improved genome release (version Mt4.0) for the model legume Medicago truncatula.</title>
        <authorList>
            <person name="Tang H."/>
            <person name="Krishnakumar V."/>
            <person name="Bidwell S."/>
            <person name="Rosen B."/>
            <person name="Chan A."/>
            <person name="Zhou S."/>
            <person name="Gentzbittel L."/>
            <person name="Childs K.L."/>
            <person name="Yandell M."/>
            <person name="Gundlach H."/>
            <person name="Mayer K.F."/>
            <person name="Schwartz D.C."/>
            <person name="Town C.D."/>
        </authorList>
    </citation>
    <scope>GENOME REANNOTATION</scope>
    <source>
        <strain evidence="4 5">cv. Jemalong A17</strain>
    </source>
</reference>
<dbReference type="PROSITE" id="PS50181">
    <property type="entry name" value="FBOX"/>
    <property type="match status" value="1"/>
</dbReference>
<dbReference type="PANTHER" id="PTHR34223">
    <property type="entry name" value="OS11G0201299 PROTEIN"/>
    <property type="match status" value="1"/>
</dbReference>
<protein>
    <submittedName>
        <fullName evidence="3">F-box/RNI/FBD-like domain protein</fullName>
    </submittedName>
</protein>
<dbReference type="SMART" id="SM00256">
    <property type="entry name" value="FBOX"/>
    <property type="match status" value="1"/>
</dbReference>
<evidence type="ECO:0000313" key="4">
    <source>
        <dbReference type="EnsemblPlants" id="AET01496"/>
    </source>
</evidence>
<sequence length="60" mass="6990">MAESNSKREKTSEEEEDRISNLPDDVLNHILSCLPTKTVVATGRLSRRWRHLWKHQSICS</sequence>
<proteinExistence type="predicted"/>
<feature type="compositionally biased region" description="Basic and acidic residues" evidence="1">
    <location>
        <begin position="1"/>
        <end position="11"/>
    </location>
</feature>
<evidence type="ECO:0000313" key="3">
    <source>
        <dbReference type="EMBL" id="AET01496.1"/>
    </source>
</evidence>
<reference evidence="3 5" key="1">
    <citation type="journal article" date="2011" name="Nature">
        <title>The Medicago genome provides insight into the evolution of rhizobial symbioses.</title>
        <authorList>
            <person name="Young N.D."/>
            <person name="Debelle F."/>
            <person name="Oldroyd G.E."/>
            <person name="Geurts R."/>
            <person name="Cannon S.B."/>
            <person name="Udvardi M.K."/>
            <person name="Benedito V.A."/>
            <person name="Mayer K.F."/>
            <person name="Gouzy J."/>
            <person name="Schoof H."/>
            <person name="Van de Peer Y."/>
            <person name="Proost S."/>
            <person name="Cook D.R."/>
            <person name="Meyers B.C."/>
            <person name="Spannagl M."/>
            <person name="Cheung F."/>
            <person name="De Mita S."/>
            <person name="Krishnakumar V."/>
            <person name="Gundlach H."/>
            <person name="Zhou S."/>
            <person name="Mudge J."/>
            <person name="Bharti A.K."/>
            <person name="Murray J.D."/>
            <person name="Naoumkina M.A."/>
            <person name="Rosen B."/>
            <person name="Silverstein K.A."/>
            <person name="Tang H."/>
            <person name="Rombauts S."/>
            <person name="Zhao P.X."/>
            <person name="Zhou P."/>
            <person name="Barbe V."/>
            <person name="Bardou P."/>
            <person name="Bechner M."/>
            <person name="Bellec A."/>
            <person name="Berger A."/>
            <person name="Berges H."/>
            <person name="Bidwell S."/>
            <person name="Bisseling T."/>
            <person name="Choisne N."/>
            <person name="Couloux A."/>
            <person name="Denny R."/>
            <person name="Deshpande S."/>
            <person name="Dai X."/>
            <person name="Doyle J.J."/>
            <person name="Dudez A.M."/>
            <person name="Farmer A.D."/>
            <person name="Fouteau S."/>
            <person name="Franken C."/>
            <person name="Gibelin C."/>
            <person name="Gish J."/>
            <person name="Goldstein S."/>
            <person name="Gonzalez A.J."/>
            <person name="Green P.J."/>
            <person name="Hallab A."/>
            <person name="Hartog M."/>
            <person name="Hua A."/>
            <person name="Humphray S.J."/>
            <person name="Jeong D.H."/>
            <person name="Jing Y."/>
            <person name="Jocker A."/>
            <person name="Kenton S.M."/>
            <person name="Kim D.J."/>
            <person name="Klee K."/>
            <person name="Lai H."/>
            <person name="Lang C."/>
            <person name="Lin S."/>
            <person name="Macmil S.L."/>
            <person name="Magdelenat G."/>
            <person name="Matthews L."/>
            <person name="McCorrison J."/>
            <person name="Monaghan E.L."/>
            <person name="Mun J.H."/>
            <person name="Najar F.Z."/>
            <person name="Nicholson C."/>
            <person name="Noirot C."/>
            <person name="O'Bleness M."/>
            <person name="Paule C.R."/>
            <person name="Poulain J."/>
            <person name="Prion F."/>
            <person name="Qin B."/>
            <person name="Qu C."/>
            <person name="Retzel E.F."/>
            <person name="Riddle C."/>
            <person name="Sallet E."/>
            <person name="Samain S."/>
            <person name="Samson N."/>
            <person name="Sanders I."/>
            <person name="Saurat O."/>
            <person name="Scarpelli C."/>
            <person name="Schiex T."/>
            <person name="Segurens B."/>
            <person name="Severin A.J."/>
            <person name="Sherrier D.J."/>
            <person name="Shi R."/>
            <person name="Sims S."/>
            <person name="Singer S.R."/>
            <person name="Sinharoy S."/>
            <person name="Sterck L."/>
            <person name="Viollet A."/>
            <person name="Wang B.B."/>
            <person name="Wang K."/>
            <person name="Wang M."/>
            <person name="Wang X."/>
            <person name="Warfsmann J."/>
            <person name="Weissenbach J."/>
            <person name="White D.D."/>
            <person name="White J.D."/>
            <person name="Wiley G.B."/>
            <person name="Wincker P."/>
            <person name="Xing Y."/>
            <person name="Yang L."/>
            <person name="Yao Z."/>
            <person name="Ying F."/>
            <person name="Zhai J."/>
            <person name="Zhou L."/>
            <person name="Zuber A."/>
            <person name="Denarie J."/>
            <person name="Dixon R.A."/>
            <person name="May G.D."/>
            <person name="Schwartz D.C."/>
            <person name="Rogers J."/>
            <person name="Quetier F."/>
            <person name="Town C.D."/>
            <person name="Roe B.A."/>
        </authorList>
    </citation>
    <scope>NUCLEOTIDE SEQUENCE [LARGE SCALE GENOMIC DNA]</scope>
    <source>
        <strain evidence="3">A17</strain>
        <strain evidence="4 5">cv. Jemalong A17</strain>
    </source>
</reference>